<dbReference type="PANTHER" id="PTHR42928">
    <property type="entry name" value="TRICARBOXYLATE-BINDING PROTEIN"/>
    <property type="match status" value="1"/>
</dbReference>
<dbReference type="PANTHER" id="PTHR42928:SF5">
    <property type="entry name" value="BLR1237 PROTEIN"/>
    <property type="match status" value="1"/>
</dbReference>
<sequence>MKMLKTLAAAVLALGLATAAQAADWPKGPVQLLVPAKAGGGSDLMARIFADYLHSKIRVPVVVVNQPAGGGTLAYETVRNARPDGQTLLFTHTGLLVNAHTGRYAHPVSDFTTIAIGQSYPPQVLAVAPDAPWTDLKDFIRDARAHPDRYSFGVSLGGTSHFIAGQIMDAEDVKLKLVEAASEVDKVVALQGGNIDIGNLSAGAAAQYVQAGKLKVLAMIDRDPDPAYPAFVPAVQQGVNVTWLAPLVLWGPKGMDPALVTRINGIVAGMAEDPATRERLAKMSSRFAPLDVAQSRQLVDEEDAKIARLAARLGLGRE</sequence>
<evidence type="ECO:0000313" key="4">
    <source>
        <dbReference type="Proteomes" id="UP000477911"/>
    </source>
</evidence>
<organism evidence="3 4">
    <name type="scientific">Pseudooceanicola albus</name>
    <dbReference type="NCBI Taxonomy" id="2692189"/>
    <lineage>
        <taxon>Bacteria</taxon>
        <taxon>Pseudomonadati</taxon>
        <taxon>Pseudomonadota</taxon>
        <taxon>Alphaproteobacteria</taxon>
        <taxon>Rhodobacterales</taxon>
        <taxon>Paracoccaceae</taxon>
        <taxon>Pseudooceanicola</taxon>
    </lineage>
</organism>
<accession>A0A6L7G9N4</accession>
<reference evidence="3 4" key="1">
    <citation type="submission" date="2019-12" db="EMBL/GenBank/DDBJ databases">
        <authorList>
            <person name="Li M."/>
        </authorList>
    </citation>
    <scope>NUCLEOTIDE SEQUENCE [LARGE SCALE GENOMIC DNA]</scope>
    <source>
        <strain evidence="3 4">GBMRC 2024</strain>
    </source>
</reference>
<evidence type="ECO:0008006" key="5">
    <source>
        <dbReference type="Google" id="ProtNLM"/>
    </source>
</evidence>
<dbReference type="SUPFAM" id="SSF53850">
    <property type="entry name" value="Periplasmic binding protein-like II"/>
    <property type="match status" value="1"/>
</dbReference>
<dbReference type="CDD" id="cd07012">
    <property type="entry name" value="PBP2_Bug_TTT"/>
    <property type="match status" value="1"/>
</dbReference>
<gene>
    <name evidence="3" type="ORF">GR170_20920</name>
</gene>
<dbReference type="InterPro" id="IPR042100">
    <property type="entry name" value="Bug_dom1"/>
</dbReference>
<dbReference type="Pfam" id="PF03401">
    <property type="entry name" value="TctC"/>
    <property type="match status" value="1"/>
</dbReference>
<keyword evidence="2" id="KW-0732">Signal</keyword>
<comment type="similarity">
    <text evidence="1">Belongs to the UPF0065 (bug) family.</text>
</comment>
<keyword evidence="4" id="KW-1185">Reference proteome</keyword>
<dbReference type="PIRSF" id="PIRSF017082">
    <property type="entry name" value="YflP"/>
    <property type="match status" value="1"/>
</dbReference>
<evidence type="ECO:0000313" key="3">
    <source>
        <dbReference type="EMBL" id="MXN20307.1"/>
    </source>
</evidence>
<name>A0A6L7G9N4_9RHOB</name>
<dbReference type="Gene3D" id="3.40.190.10">
    <property type="entry name" value="Periplasmic binding protein-like II"/>
    <property type="match status" value="1"/>
</dbReference>
<proteinExistence type="inferred from homology"/>
<feature type="chain" id="PRO_5026794695" description="Tripartite tricarboxylate transporter substrate binding protein" evidence="2">
    <location>
        <begin position="23"/>
        <end position="318"/>
    </location>
</feature>
<dbReference type="Proteomes" id="UP000477911">
    <property type="component" value="Unassembled WGS sequence"/>
</dbReference>
<evidence type="ECO:0000256" key="2">
    <source>
        <dbReference type="SAM" id="SignalP"/>
    </source>
</evidence>
<dbReference type="EMBL" id="WUMU01000026">
    <property type="protein sequence ID" value="MXN20307.1"/>
    <property type="molecule type" value="Genomic_DNA"/>
</dbReference>
<comment type="caution">
    <text evidence="3">The sequence shown here is derived from an EMBL/GenBank/DDBJ whole genome shotgun (WGS) entry which is preliminary data.</text>
</comment>
<feature type="signal peptide" evidence="2">
    <location>
        <begin position="1"/>
        <end position="22"/>
    </location>
</feature>
<dbReference type="RefSeq" id="WP_160896432.1">
    <property type="nucleotide sequence ID" value="NZ_WUMU01000026.1"/>
</dbReference>
<dbReference type="AlphaFoldDB" id="A0A6L7G9N4"/>
<evidence type="ECO:0000256" key="1">
    <source>
        <dbReference type="ARBA" id="ARBA00006987"/>
    </source>
</evidence>
<dbReference type="Gene3D" id="3.40.190.150">
    <property type="entry name" value="Bordetella uptake gene, domain 1"/>
    <property type="match status" value="1"/>
</dbReference>
<protein>
    <recommendedName>
        <fullName evidence="5">Tripartite tricarboxylate transporter substrate binding protein</fullName>
    </recommendedName>
</protein>
<dbReference type="InterPro" id="IPR005064">
    <property type="entry name" value="BUG"/>
</dbReference>